<dbReference type="Gene3D" id="1.10.1670.10">
    <property type="entry name" value="Helix-hairpin-Helix base-excision DNA repair enzymes (C-terminal)"/>
    <property type="match status" value="1"/>
</dbReference>
<dbReference type="SUPFAM" id="SSF48150">
    <property type="entry name" value="DNA-glycosylase"/>
    <property type="match status" value="1"/>
</dbReference>
<evidence type="ECO:0000256" key="4">
    <source>
        <dbReference type="ARBA" id="ARBA00022763"/>
    </source>
</evidence>
<dbReference type="SMART" id="SM00478">
    <property type="entry name" value="ENDO3c"/>
    <property type="match status" value="1"/>
</dbReference>
<accession>A0A8D8PWR2</accession>
<sequence length="508" mass="57142">MKLNAAVRSLRGKILCPCIELSLTLSLLGGQSFRWKQIAGNRFQGVFKERVWTLWSDPSYLHYEVHSQDNPPLDAATAERILRDYFRLDETLQELYKEWSSKDAFFKKTCGEFVGIRMLNQDLVENLFSFLCSSNNNIARISGMIDKMCTEYGTLIHTLNQDHDTEEGTLHNDAVKSIEDVCKQEPDLKYDVKDEQNEVIGSQIKSSRGSKGTKKVKTEENGEITNNNECRRTTRGSRKSETATNEKSHVDDVKSDLKSKEIKARGGRGRNQIIVNNSEQNKETYKPGNETKSSGQRNMENKNKSPSGTKESDGVVSKENKNKSNSGTKESDGRKFYSFPTVQALAKPAVEAKLRELGFGYRAKFIQKSAEYIEQNGGEAWLETLRGMNYEQARQELQKLPGIGAKVADCICLMSLSHLSSVPVDTHVYQIAVNHYQFNKLATKTLTSAAYDSIRNFFIERFGNYAGWAHSILFCADLKKFQTSSTTEATGDGKGKSKAKGVKRKSSQ</sequence>
<evidence type="ECO:0000256" key="9">
    <source>
        <dbReference type="ARBA" id="ARBA00023268"/>
    </source>
</evidence>
<evidence type="ECO:0000256" key="8">
    <source>
        <dbReference type="ARBA" id="ARBA00023242"/>
    </source>
</evidence>
<dbReference type="SUPFAM" id="SSF55945">
    <property type="entry name" value="TATA-box binding protein-like"/>
    <property type="match status" value="1"/>
</dbReference>
<dbReference type="PANTHER" id="PTHR10242">
    <property type="entry name" value="8-OXOGUANINE DNA GLYCOSYLASE"/>
    <property type="match status" value="1"/>
</dbReference>
<keyword evidence="6" id="KW-0234">DNA repair</keyword>
<dbReference type="InterPro" id="IPR012904">
    <property type="entry name" value="OGG_N"/>
</dbReference>
<evidence type="ECO:0000256" key="3">
    <source>
        <dbReference type="ARBA" id="ARBA00012720"/>
    </source>
</evidence>
<proteinExistence type="inferred from homology"/>
<keyword evidence="8" id="KW-0539">Nucleus</keyword>
<dbReference type="InterPro" id="IPR003265">
    <property type="entry name" value="HhH-GPD_domain"/>
</dbReference>
<feature type="compositionally biased region" description="Polar residues" evidence="13">
    <location>
        <begin position="200"/>
        <end position="210"/>
    </location>
</feature>
<evidence type="ECO:0000256" key="12">
    <source>
        <dbReference type="ARBA" id="ARBA00073127"/>
    </source>
</evidence>
<feature type="compositionally biased region" description="Polar residues" evidence="13">
    <location>
        <begin position="290"/>
        <end position="309"/>
    </location>
</feature>
<evidence type="ECO:0000256" key="1">
    <source>
        <dbReference type="ARBA" id="ARBA00004123"/>
    </source>
</evidence>
<name>A0A8D8PWR2_9HEMI</name>
<evidence type="ECO:0000256" key="7">
    <source>
        <dbReference type="ARBA" id="ARBA00023239"/>
    </source>
</evidence>
<dbReference type="Pfam" id="PF00730">
    <property type="entry name" value="HhH-GPD"/>
    <property type="match status" value="1"/>
</dbReference>
<dbReference type="InterPro" id="IPR023170">
    <property type="entry name" value="HhH_base_excis_C"/>
</dbReference>
<dbReference type="FunFam" id="1.10.1670.10:FF:000005">
    <property type="entry name" value="N-glycosylase/DNA lyase OGG1"/>
    <property type="match status" value="1"/>
</dbReference>
<evidence type="ECO:0000256" key="10">
    <source>
        <dbReference type="ARBA" id="ARBA00023295"/>
    </source>
</evidence>
<feature type="domain" description="HhH-GPD" evidence="14">
    <location>
        <begin position="307"/>
        <end position="478"/>
    </location>
</feature>
<keyword evidence="5" id="KW-0378">Hydrolase</keyword>
<feature type="region of interest" description="Disordered" evidence="13">
    <location>
        <begin position="484"/>
        <end position="508"/>
    </location>
</feature>
<keyword evidence="4" id="KW-0227">DNA damage</keyword>
<dbReference type="GO" id="GO:0006285">
    <property type="term" value="P:base-excision repair, AP site formation"/>
    <property type="evidence" value="ECO:0007669"/>
    <property type="project" value="TreeGrafter"/>
</dbReference>
<dbReference type="Pfam" id="PF07934">
    <property type="entry name" value="OGG_N"/>
    <property type="match status" value="1"/>
</dbReference>
<dbReference type="Gene3D" id="1.10.340.30">
    <property type="entry name" value="Hypothetical protein, domain 2"/>
    <property type="match status" value="2"/>
</dbReference>
<organism evidence="15">
    <name type="scientific">Cacopsylla melanoneura</name>
    <dbReference type="NCBI Taxonomy" id="428564"/>
    <lineage>
        <taxon>Eukaryota</taxon>
        <taxon>Metazoa</taxon>
        <taxon>Ecdysozoa</taxon>
        <taxon>Arthropoda</taxon>
        <taxon>Hexapoda</taxon>
        <taxon>Insecta</taxon>
        <taxon>Pterygota</taxon>
        <taxon>Neoptera</taxon>
        <taxon>Paraneoptera</taxon>
        <taxon>Hemiptera</taxon>
        <taxon>Sternorrhyncha</taxon>
        <taxon>Psylloidea</taxon>
        <taxon>Psyllidae</taxon>
        <taxon>Psyllinae</taxon>
        <taxon>Cacopsylla</taxon>
    </lineage>
</organism>
<dbReference type="AlphaFoldDB" id="A0A8D8PWR2"/>
<dbReference type="InterPro" id="IPR052054">
    <property type="entry name" value="Oxidative_DNA_repair_enzyme"/>
</dbReference>
<comment type="catalytic activity">
    <reaction evidence="11">
        <text>2'-deoxyribonucleotide-(2'-deoxyribose 5'-phosphate)-2'-deoxyribonucleotide-DNA = a 3'-end 2'-deoxyribonucleotide-(2,3-dehydro-2,3-deoxyribose 5'-phosphate)-DNA + a 5'-end 5'-phospho-2'-deoxyribonucleoside-DNA + H(+)</text>
        <dbReference type="Rhea" id="RHEA:66592"/>
        <dbReference type="Rhea" id="RHEA-COMP:13180"/>
        <dbReference type="Rhea" id="RHEA-COMP:16897"/>
        <dbReference type="Rhea" id="RHEA-COMP:17067"/>
        <dbReference type="ChEBI" id="CHEBI:15378"/>
        <dbReference type="ChEBI" id="CHEBI:136412"/>
        <dbReference type="ChEBI" id="CHEBI:157695"/>
        <dbReference type="ChEBI" id="CHEBI:167181"/>
        <dbReference type="EC" id="4.2.99.18"/>
    </reaction>
</comment>
<feature type="compositionally biased region" description="Basic residues" evidence="13">
    <location>
        <begin position="496"/>
        <end position="508"/>
    </location>
</feature>
<protein>
    <recommendedName>
        <fullName evidence="12">N-glycosylase/DNA lyase</fullName>
        <ecNumber evidence="3">4.2.99.18</ecNumber>
    </recommendedName>
</protein>
<dbReference type="EMBL" id="HBUF01037548">
    <property type="protein sequence ID" value="CAG6617001.1"/>
    <property type="molecule type" value="Transcribed_RNA"/>
</dbReference>
<keyword evidence="7 15" id="KW-0456">Lyase</keyword>
<evidence type="ECO:0000256" key="5">
    <source>
        <dbReference type="ARBA" id="ARBA00022801"/>
    </source>
</evidence>
<dbReference type="GO" id="GO:0005634">
    <property type="term" value="C:nucleus"/>
    <property type="evidence" value="ECO:0007669"/>
    <property type="project" value="UniProtKB-SubCell"/>
</dbReference>
<dbReference type="GO" id="GO:0140078">
    <property type="term" value="F:class I DNA-(apurinic or apyrimidinic site) endonuclease activity"/>
    <property type="evidence" value="ECO:0007669"/>
    <property type="project" value="UniProtKB-EC"/>
</dbReference>
<feature type="compositionally biased region" description="Basic and acidic residues" evidence="13">
    <location>
        <begin position="238"/>
        <end position="264"/>
    </location>
</feature>
<dbReference type="GO" id="GO:0034039">
    <property type="term" value="F:8-oxo-7,8-dihydroguanine DNA N-glycosylase activity"/>
    <property type="evidence" value="ECO:0007669"/>
    <property type="project" value="TreeGrafter"/>
</dbReference>
<evidence type="ECO:0000256" key="6">
    <source>
        <dbReference type="ARBA" id="ARBA00023204"/>
    </source>
</evidence>
<dbReference type="InterPro" id="IPR011257">
    <property type="entry name" value="DNA_glycosylase"/>
</dbReference>
<dbReference type="GO" id="GO:0006289">
    <property type="term" value="P:nucleotide-excision repair"/>
    <property type="evidence" value="ECO:0007669"/>
    <property type="project" value="InterPro"/>
</dbReference>
<dbReference type="Gene3D" id="3.30.310.40">
    <property type="match status" value="1"/>
</dbReference>
<evidence type="ECO:0000313" key="15">
    <source>
        <dbReference type="EMBL" id="CAG6617001.1"/>
    </source>
</evidence>
<keyword evidence="9" id="KW-0511">Multifunctional enzyme</keyword>
<evidence type="ECO:0000256" key="2">
    <source>
        <dbReference type="ARBA" id="ARBA00010679"/>
    </source>
</evidence>
<dbReference type="PANTHER" id="PTHR10242:SF2">
    <property type="entry name" value="N-GLYCOSYLASE_DNA LYASE"/>
    <property type="match status" value="1"/>
</dbReference>
<feature type="region of interest" description="Disordered" evidence="13">
    <location>
        <begin position="200"/>
        <end position="334"/>
    </location>
</feature>
<evidence type="ECO:0000256" key="13">
    <source>
        <dbReference type="SAM" id="MobiDB-lite"/>
    </source>
</evidence>
<dbReference type="GO" id="GO:0003684">
    <property type="term" value="F:damaged DNA binding"/>
    <property type="evidence" value="ECO:0007669"/>
    <property type="project" value="InterPro"/>
</dbReference>
<feature type="compositionally biased region" description="Basic and acidic residues" evidence="13">
    <location>
        <begin position="310"/>
        <end position="322"/>
    </location>
</feature>
<comment type="subcellular location">
    <subcellularLocation>
        <location evidence="1">Nucleus</location>
    </subcellularLocation>
</comment>
<dbReference type="CDD" id="cd00056">
    <property type="entry name" value="ENDO3c"/>
    <property type="match status" value="1"/>
</dbReference>
<evidence type="ECO:0000256" key="11">
    <source>
        <dbReference type="ARBA" id="ARBA00044632"/>
    </source>
</evidence>
<dbReference type="EC" id="4.2.99.18" evidence="3"/>
<reference evidence="15" key="1">
    <citation type="submission" date="2021-05" db="EMBL/GenBank/DDBJ databases">
        <authorList>
            <person name="Alioto T."/>
            <person name="Alioto T."/>
            <person name="Gomez Garrido J."/>
        </authorList>
    </citation>
    <scope>NUCLEOTIDE SEQUENCE</scope>
</reference>
<comment type="similarity">
    <text evidence="2">Belongs to the type-1 OGG1 family.</text>
</comment>
<keyword evidence="10" id="KW-0326">Glycosidase</keyword>
<evidence type="ECO:0000259" key="14">
    <source>
        <dbReference type="SMART" id="SM00478"/>
    </source>
</evidence>